<evidence type="ECO:0008006" key="4">
    <source>
        <dbReference type="Google" id="ProtNLM"/>
    </source>
</evidence>
<keyword evidence="1" id="KW-1133">Transmembrane helix</keyword>
<feature type="transmembrane region" description="Helical" evidence="1">
    <location>
        <begin position="32"/>
        <end position="56"/>
    </location>
</feature>
<dbReference type="InterPro" id="IPR010390">
    <property type="entry name" value="ABC-2_transporter-like"/>
</dbReference>
<sequence length="267" mass="28945">MEAEFDMRHALAVYGRSLGANYRSMLEYQADFWIMATTGSIWTIIQFGFISILFANVNAIGGWNYHEMLVLAAFLKVAAASNALVWDGMWGLSGLVIDGGLDYRITRPAPVALQIGSSRVGMQAFGEVGLGLAMFAFGWIGAGLSPALIPIAVLLFASAIVFQIAMLTCSNAANFWIKGRHPMLAFLLLDMQSEVLRFPLTVYPAVVRMLLTFGLPLAFASFIPVQILTGRLPWWWLIGPPLAAAAAVALAVLVFRAGLRAYDSAGH</sequence>
<reference evidence="3" key="1">
    <citation type="submission" date="2019-04" db="EMBL/GenBank/DDBJ databases">
        <title>Nocardioides xinjiangensis sp. nov.</title>
        <authorList>
            <person name="Liu S."/>
        </authorList>
    </citation>
    <scope>NUCLEOTIDE SEQUENCE [LARGE SCALE GENOMIC DNA]</scope>
    <source>
        <strain evidence="3">18</strain>
    </source>
</reference>
<feature type="transmembrane region" description="Helical" evidence="1">
    <location>
        <begin position="68"/>
        <end position="86"/>
    </location>
</feature>
<evidence type="ECO:0000313" key="2">
    <source>
        <dbReference type="EMBL" id="THV38531.1"/>
    </source>
</evidence>
<dbReference type="PANTHER" id="PTHR36833:SF1">
    <property type="entry name" value="INTEGRAL MEMBRANE TRANSPORT PROTEIN"/>
    <property type="match status" value="1"/>
</dbReference>
<name>A0A4S8Q5L9_9ACTN</name>
<dbReference type="OrthoDB" id="9788195at2"/>
<comment type="caution">
    <text evidence="2">The sequence shown here is derived from an EMBL/GenBank/DDBJ whole genome shotgun (WGS) entry which is preliminary data.</text>
</comment>
<reference evidence="2 3" key="2">
    <citation type="submission" date="2019-05" db="EMBL/GenBank/DDBJ databases">
        <title>Glycomyces buryatensis sp. nov.</title>
        <authorList>
            <person name="Nikitina E."/>
        </authorList>
    </citation>
    <scope>NUCLEOTIDE SEQUENCE [LARGE SCALE GENOMIC DNA]</scope>
    <source>
        <strain evidence="2 3">18</strain>
    </source>
</reference>
<feature type="transmembrane region" description="Helical" evidence="1">
    <location>
        <begin position="198"/>
        <end position="222"/>
    </location>
</feature>
<protein>
    <recommendedName>
        <fullName evidence="4">ABC transporter permease</fullName>
    </recommendedName>
</protein>
<dbReference type="AlphaFoldDB" id="A0A4S8Q5L9"/>
<organism evidence="2 3">
    <name type="scientific">Glycomyces buryatensis</name>
    <dbReference type="NCBI Taxonomy" id="2570927"/>
    <lineage>
        <taxon>Bacteria</taxon>
        <taxon>Bacillati</taxon>
        <taxon>Actinomycetota</taxon>
        <taxon>Actinomycetes</taxon>
        <taxon>Glycomycetales</taxon>
        <taxon>Glycomycetaceae</taxon>
        <taxon>Glycomyces</taxon>
    </lineage>
</organism>
<gene>
    <name evidence="2" type="ORF">FAB82_18990</name>
</gene>
<feature type="transmembrane region" description="Helical" evidence="1">
    <location>
        <begin position="234"/>
        <end position="255"/>
    </location>
</feature>
<keyword evidence="1" id="KW-0472">Membrane</keyword>
<evidence type="ECO:0000313" key="3">
    <source>
        <dbReference type="Proteomes" id="UP000308760"/>
    </source>
</evidence>
<keyword evidence="3" id="KW-1185">Reference proteome</keyword>
<dbReference type="Pfam" id="PF06182">
    <property type="entry name" value="ABC2_membrane_6"/>
    <property type="match status" value="1"/>
</dbReference>
<proteinExistence type="predicted"/>
<dbReference type="EMBL" id="STGY01000067">
    <property type="protein sequence ID" value="THV38531.1"/>
    <property type="molecule type" value="Genomic_DNA"/>
</dbReference>
<evidence type="ECO:0000256" key="1">
    <source>
        <dbReference type="SAM" id="Phobius"/>
    </source>
</evidence>
<dbReference type="PANTHER" id="PTHR36833">
    <property type="entry name" value="SLR0610 PROTEIN-RELATED"/>
    <property type="match status" value="1"/>
</dbReference>
<keyword evidence="1" id="KW-0812">Transmembrane</keyword>
<accession>A0A4S8Q5L9</accession>
<dbReference type="Proteomes" id="UP000308760">
    <property type="component" value="Unassembled WGS sequence"/>
</dbReference>
<dbReference type="RefSeq" id="WP_136536114.1">
    <property type="nucleotide sequence ID" value="NZ_STGY01000067.1"/>
</dbReference>